<evidence type="ECO:0000256" key="1">
    <source>
        <dbReference type="ARBA" id="ARBA00023157"/>
    </source>
</evidence>
<organism evidence="3 4">
    <name type="scientific">Crassostrea virginica</name>
    <name type="common">Eastern oyster</name>
    <dbReference type="NCBI Taxonomy" id="6565"/>
    <lineage>
        <taxon>Eukaryota</taxon>
        <taxon>Metazoa</taxon>
        <taxon>Spiralia</taxon>
        <taxon>Lophotrochozoa</taxon>
        <taxon>Mollusca</taxon>
        <taxon>Bivalvia</taxon>
        <taxon>Autobranchia</taxon>
        <taxon>Pteriomorphia</taxon>
        <taxon>Ostreida</taxon>
        <taxon>Ostreoidea</taxon>
        <taxon>Ostreidae</taxon>
        <taxon>Crassostrea</taxon>
    </lineage>
</organism>
<dbReference type="Proteomes" id="UP000694844">
    <property type="component" value="Chromosome 6"/>
</dbReference>
<keyword evidence="3" id="KW-1185">Reference proteome</keyword>
<dbReference type="RefSeq" id="XP_022287401.1">
    <property type="nucleotide sequence ID" value="XM_022431693.1"/>
</dbReference>
<sequence length="233" mass="25115">MLLGLDQLIYYACLYLLVMARSTAGMTLTVIPSNDVAENQTVTLKCELDPNPNPPIIVSFSVKSSILCRLEPSNGVCKNTTDPCRTIYNASCPSDTRYSIQVNVTWAWNGASVVCQTIFDKSNSVVFSVKVPVTSVTLTPTSITLTAGQQMNLTCTTSASNPQANITWYKSSEDITSQSTSTTEDDGGLARTISSLQNSVVKEDNGKQIYCRASNTANQAVASNLQSLNVQCK</sequence>
<dbReference type="InterPro" id="IPR013162">
    <property type="entry name" value="CD80_C2-set"/>
</dbReference>
<dbReference type="Pfam" id="PF08205">
    <property type="entry name" value="C2-set_2"/>
    <property type="match status" value="1"/>
</dbReference>
<reference evidence="4" key="1">
    <citation type="submission" date="2025-08" db="UniProtKB">
        <authorList>
            <consortium name="RefSeq"/>
        </authorList>
    </citation>
    <scope>IDENTIFICATION</scope>
    <source>
        <tissue evidence="4">Whole sample</tissue>
    </source>
</reference>
<dbReference type="SUPFAM" id="SSF48726">
    <property type="entry name" value="Immunoglobulin"/>
    <property type="match status" value="1"/>
</dbReference>
<dbReference type="InterPro" id="IPR007110">
    <property type="entry name" value="Ig-like_dom"/>
</dbReference>
<keyword evidence="1" id="KW-1015">Disulfide bond</keyword>
<proteinExistence type="predicted"/>
<dbReference type="PROSITE" id="PS50835">
    <property type="entry name" value="IG_LIKE"/>
    <property type="match status" value="1"/>
</dbReference>
<evidence type="ECO:0000313" key="4">
    <source>
        <dbReference type="RefSeq" id="XP_022287401.1"/>
    </source>
</evidence>
<evidence type="ECO:0000313" key="3">
    <source>
        <dbReference type="Proteomes" id="UP000694844"/>
    </source>
</evidence>
<dbReference type="KEGG" id="cvn:111100084"/>
<dbReference type="GeneID" id="111100084"/>
<dbReference type="InterPro" id="IPR036179">
    <property type="entry name" value="Ig-like_dom_sf"/>
</dbReference>
<name>A0A8B8A7H3_CRAVI</name>
<dbReference type="InterPro" id="IPR013783">
    <property type="entry name" value="Ig-like_fold"/>
</dbReference>
<dbReference type="PANTHER" id="PTHR45889">
    <property type="entry name" value="IG-LIKE DOMAIN-CONTAINING PROTEIN"/>
    <property type="match status" value="1"/>
</dbReference>
<evidence type="ECO:0000259" key="2">
    <source>
        <dbReference type="PROSITE" id="PS50835"/>
    </source>
</evidence>
<protein>
    <submittedName>
        <fullName evidence="4">Cell adhesion molecule 2-like</fullName>
    </submittedName>
</protein>
<gene>
    <name evidence="4" type="primary">LOC111100084</name>
</gene>
<dbReference type="Gene3D" id="2.60.40.10">
    <property type="entry name" value="Immunoglobulins"/>
    <property type="match status" value="1"/>
</dbReference>
<accession>A0A8B8A7H3</accession>
<feature type="domain" description="Ig-like" evidence="2">
    <location>
        <begin position="132"/>
        <end position="229"/>
    </location>
</feature>
<dbReference type="PANTHER" id="PTHR45889:SF8">
    <property type="entry name" value="IG-LIKE DOMAIN-CONTAINING PROTEIN"/>
    <property type="match status" value="1"/>
</dbReference>
<dbReference type="AlphaFoldDB" id="A0A8B8A7H3"/>